<dbReference type="RefSeq" id="WP_264987525.1">
    <property type="nucleotide sequence ID" value="NZ_BRZA01000001.1"/>
</dbReference>
<dbReference type="InterPro" id="IPR001173">
    <property type="entry name" value="Glyco_trans_2-like"/>
</dbReference>
<dbReference type="CDD" id="cd00761">
    <property type="entry name" value="Glyco_tranf_GTA_type"/>
    <property type="match status" value="1"/>
</dbReference>
<evidence type="ECO:0000256" key="1">
    <source>
        <dbReference type="ARBA" id="ARBA00006739"/>
    </source>
</evidence>
<evidence type="ECO:0000313" key="5">
    <source>
        <dbReference type="EMBL" id="GLC87809.1"/>
    </source>
</evidence>
<keyword evidence="3 5" id="KW-0808">Transferase</keyword>
<dbReference type="InterPro" id="IPR050834">
    <property type="entry name" value="Glycosyltransf_2"/>
</dbReference>
<dbReference type="PANTHER" id="PTHR43685">
    <property type="entry name" value="GLYCOSYLTRANSFERASE"/>
    <property type="match status" value="1"/>
</dbReference>
<sequence length="331" mass="38622">MISALMTVFNGEKYIRQSIESILNQTFTDFELIIVNDGSTDDTRNIIQSYQDNRITLIELKENRGVGAAIKEGLKHVNRDFIAKVDADDIYMKNRFQLQLDYLQEHKNVSMVDGFINYFPDNKQIEESKRFYYLKNIHEEQLNSIFKHKEISEKIYWFPCITHSTLMFRSAILKTVSYNEDLKIGEDYDFYYKLNKLGFVIHKLPVKLADIRVSEASTTVREKHQMLNGMLDIKQDEFQKALNKDIYVWGTGELGQSTVEYLKNKGWTVKGFIDNNLSIVGTKKSGVMVYSKEVINKNSFILVASSYGKFDIVNELKQKKFEHLNDFLVIF</sequence>
<accession>A0ABQ5NHR0</accession>
<gene>
    <name evidence="5" type="ORF">LYSBPC_09360</name>
</gene>
<dbReference type="InterPro" id="IPR029044">
    <property type="entry name" value="Nucleotide-diphossugar_trans"/>
</dbReference>
<reference evidence="5" key="1">
    <citation type="submission" date="2022-08" db="EMBL/GenBank/DDBJ databases">
        <title>Draft genome sequence of Lysinibacillus sp. strain KH24.</title>
        <authorList>
            <person name="Kanbe H."/>
            <person name="Itoh H."/>
        </authorList>
    </citation>
    <scope>NUCLEOTIDE SEQUENCE</scope>
    <source>
        <strain evidence="5">KH24</strain>
    </source>
</reference>
<evidence type="ECO:0000313" key="6">
    <source>
        <dbReference type="Proteomes" id="UP001065593"/>
    </source>
</evidence>
<dbReference type="PANTHER" id="PTHR43685:SF5">
    <property type="entry name" value="GLYCOSYLTRANSFERASE EPSE-RELATED"/>
    <property type="match status" value="1"/>
</dbReference>
<evidence type="ECO:0000259" key="4">
    <source>
        <dbReference type="Pfam" id="PF00535"/>
    </source>
</evidence>
<comment type="caution">
    <text evidence="5">The sequence shown here is derived from an EMBL/GenBank/DDBJ whole genome shotgun (WGS) entry which is preliminary data.</text>
</comment>
<proteinExistence type="inferred from homology"/>
<dbReference type="GO" id="GO:0016740">
    <property type="term" value="F:transferase activity"/>
    <property type="evidence" value="ECO:0007669"/>
    <property type="project" value="UniProtKB-KW"/>
</dbReference>
<evidence type="ECO:0000256" key="3">
    <source>
        <dbReference type="ARBA" id="ARBA00022679"/>
    </source>
</evidence>
<dbReference type="SUPFAM" id="SSF53335">
    <property type="entry name" value="S-adenosyl-L-methionine-dependent methyltransferases"/>
    <property type="match status" value="1"/>
</dbReference>
<name>A0ABQ5NHR0_9BACI</name>
<keyword evidence="2" id="KW-0328">Glycosyltransferase</keyword>
<evidence type="ECO:0000256" key="2">
    <source>
        <dbReference type="ARBA" id="ARBA00022676"/>
    </source>
</evidence>
<dbReference type="InterPro" id="IPR029063">
    <property type="entry name" value="SAM-dependent_MTases_sf"/>
</dbReference>
<dbReference type="Pfam" id="PF00535">
    <property type="entry name" value="Glycos_transf_2"/>
    <property type="match status" value="1"/>
</dbReference>
<comment type="similarity">
    <text evidence="1">Belongs to the glycosyltransferase 2 family.</text>
</comment>
<dbReference type="SUPFAM" id="SSF53448">
    <property type="entry name" value="Nucleotide-diphospho-sugar transferases"/>
    <property type="match status" value="1"/>
</dbReference>
<feature type="domain" description="Glycosyltransferase 2-like" evidence="4">
    <location>
        <begin position="3"/>
        <end position="172"/>
    </location>
</feature>
<protein>
    <submittedName>
        <fullName evidence="5">Glycosyl transferase</fullName>
    </submittedName>
</protein>
<dbReference type="Proteomes" id="UP001065593">
    <property type="component" value="Unassembled WGS sequence"/>
</dbReference>
<dbReference type="EMBL" id="BRZA01000001">
    <property type="protein sequence ID" value="GLC87809.1"/>
    <property type="molecule type" value="Genomic_DNA"/>
</dbReference>
<dbReference type="Gene3D" id="3.90.550.10">
    <property type="entry name" value="Spore Coat Polysaccharide Biosynthesis Protein SpsA, Chain A"/>
    <property type="match status" value="1"/>
</dbReference>
<keyword evidence="6" id="KW-1185">Reference proteome</keyword>
<organism evidence="5 6">
    <name type="scientific">Lysinibacillus piscis</name>
    <dbReference type="NCBI Taxonomy" id="2518931"/>
    <lineage>
        <taxon>Bacteria</taxon>
        <taxon>Bacillati</taxon>
        <taxon>Bacillota</taxon>
        <taxon>Bacilli</taxon>
        <taxon>Bacillales</taxon>
        <taxon>Bacillaceae</taxon>
        <taxon>Lysinibacillus</taxon>
    </lineage>
</organism>